<dbReference type="AlphaFoldDB" id="A0A060HSA7"/>
<dbReference type="HOGENOM" id="CLU_128582_1_0_2"/>
<proteinExistence type="predicted"/>
<evidence type="ECO:0000313" key="2">
    <source>
        <dbReference type="Proteomes" id="UP000027093"/>
    </source>
</evidence>
<evidence type="ECO:0000313" key="1">
    <source>
        <dbReference type="EMBL" id="AIC16042.1"/>
    </source>
</evidence>
<accession>A0A060HSA7</accession>
<protein>
    <submittedName>
        <fullName evidence="1">Uncharacterized protein</fullName>
    </submittedName>
</protein>
<organism evidence="1 2">
    <name type="scientific">Nitrososphaera viennensis EN76</name>
    <dbReference type="NCBI Taxonomy" id="926571"/>
    <lineage>
        <taxon>Archaea</taxon>
        <taxon>Nitrososphaerota</taxon>
        <taxon>Nitrososphaeria</taxon>
        <taxon>Nitrososphaerales</taxon>
        <taxon>Nitrososphaeraceae</taxon>
        <taxon>Nitrososphaera</taxon>
    </lineage>
</organism>
<keyword evidence="2" id="KW-1185">Reference proteome</keyword>
<name>A0A060HSA7_9ARCH</name>
<gene>
    <name evidence="1" type="ORF">NVIE_017780</name>
</gene>
<dbReference type="Proteomes" id="UP000027093">
    <property type="component" value="Chromosome"/>
</dbReference>
<dbReference type="EMBL" id="CP007536">
    <property type="protein sequence ID" value="AIC16042.1"/>
    <property type="molecule type" value="Genomic_DNA"/>
</dbReference>
<dbReference type="KEGG" id="nvn:NVIE_017780"/>
<sequence length="159" mass="17814">MSCPATVLDNYCRTQGGCEGKMVVADDNDAALHLKNICRQILLADSSIRFAGIANKMGKMVASEFREGVKPLLTDEEVEGSAVKSVLRMKTREDYESRLGRAVYTFTLYEKVKRASIPLMHGDYALLLMSFDNYARHEEIILGKVLPLLKKHRLISSSE</sequence>
<reference evidence="1 2" key="1">
    <citation type="journal article" date="2014" name="Int. J. Syst. Evol. Microbiol.">
        <title>Nitrososphaera viennensis gen. nov., sp. nov., an aerobic and mesophilic, ammonia-oxidizing archaeon from soil and a member of the archaeal phylum Thaumarchaeota.</title>
        <authorList>
            <person name="Stieglmeier M."/>
            <person name="Klingl A."/>
            <person name="Alves R.J."/>
            <person name="Rittmann S.K."/>
            <person name="Melcher M."/>
            <person name="Leisch N."/>
            <person name="Schleper C."/>
        </authorList>
    </citation>
    <scope>NUCLEOTIDE SEQUENCE [LARGE SCALE GENOMIC DNA]</scope>
    <source>
        <strain evidence="1">EN76</strain>
    </source>
</reference>